<dbReference type="CDD" id="cd00143">
    <property type="entry name" value="PP2Cc"/>
    <property type="match status" value="1"/>
</dbReference>
<evidence type="ECO:0000313" key="3">
    <source>
        <dbReference type="Proteomes" id="UP000295344"/>
    </source>
</evidence>
<evidence type="ECO:0000313" key="2">
    <source>
        <dbReference type="EMBL" id="TDS75752.1"/>
    </source>
</evidence>
<dbReference type="Pfam" id="PF13672">
    <property type="entry name" value="PP2C_2"/>
    <property type="match status" value="1"/>
</dbReference>
<dbReference type="SMART" id="SM00332">
    <property type="entry name" value="PP2Cc"/>
    <property type="match status" value="1"/>
</dbReference>
<dbReference type="EMBL" id="SOAM01000003">
    <property type="protein sequence ID" value="TDS75752.1"/>
    <property type="molecule type" value="Genomic_DNA"/>
</dbReference>
<dbReference type="OrthoDB" id="9801841at2"/>
<gene>
    <name evidence="2" type="ORF">CLV52_2859</name>
</gene>
<evidence type="ECO:0000259" key="1">
    <source>
        <dbReference type="PROSITE" id="PS51746"/>
    </source>
</evidence>
<dbReference type="RefSeq" id="WP_133767004.1">
    <property type="nucleotide sequence ID" value="NZ_BAAARP010000001.1"/>
</dbReference>
<dbReference type="PANTHER" id="PTHR47992">
    <property type="entry name" value="PROTEIN PHOSPHATASE"/>
    <property type="match status" value="1"/>
</dbReference>
<dbReference type="Proteomes" id="UP000295344">
    <property type="component" value="Unassembled WGS sequence"/>
</dbReference>
<name>A0A4R7FJ01_9MICO</name>
<reference evidence="2 3" key="1">
    <citation type="submission" date="2019-03" db="EMBL/GenBank/DDBJ databases">
        <title>Genomic Encyclopedia of Archaeal and Bacterial Type Strains, Phase II (KMG-II): from individual species to whole genera.</title>
        <authorList>
            <person name="Goeker M."/>
        </authorList>
    </citation>
    <scope>NUCLEOTIDE SEQUENCE [LARGE SCALE GENOMIC DNA]</scope>
    <source>
        <strain evidence="2 3">DSM 24782</strain>
    </source>
</reference>
<keyword evidence="3" id="KW-1185">Reference proteome</keyword>
<dbReference type="AlphaFoldDB" id="A0A4R7FJ01"/>
<dbReference type="SMART" id="SM00331">
    <property type="entry name" value="PP2C_SIG"/>
    <property type="match status" value="1"/>
</dbReference>
<comment type="caution">
    <text evidence="2">The sequence shown here is derived from an EMBL/GenBank/DDBJ whole genome shotgun (WGS) entry which is preliminary data.</text>
</comment>
<dbReference type="InterPro" id="IPR036457">
    <property type="entry name" value="PPM-type-like_dom_sf"/>
</dbReference>
<dbReference type="PROSITE" id="PS51746">
    <property type="entry name" value="PPM_2"/>
    <property type="match status" value="1"/>
</dbReference>
<organism evidence="2 3">
    <name type="scientific">Amnibacterium kyonggiense</name>
    <dbReference type="NCBI Taxonomy" id="595671"/>
    <lineage>
        <taxon>Bacteria</taxon>
        <taxon>Bacillati</taxon>
        <taxon>Actinomycetota</taxon>
        <taxon>Actinomycetes</taxon>
        <taxon>Micrococcales</taxon>
        <taxon>Microbacteriaceae</taxon>
        <taxon>Amnibacterium</taxon>
    </lineage>
</organism>
<accession>A0A4R7FJ01</accession>
<proteinExistence type="predicted"/>
<dbReference type="SUPFAM" id="SSF81606">
    <property type="entry name" value="PP2C-like"/>
    <property type="match status" value="1"/>
</dbReference>
<dbReference type="GO" id="GO:0004722">
    <property type="term" value="F:protein serine/threonine phosphatase activity"/>
    <property type="evidence" value="ECO:0007669"/>
    <property type="project" value="InterPro"/>
</dbReference>
<sequence>MTEIGTSSGPRRIALPEGAGAVVLSWGVATDVGHRRQMNEDSYIAVPPIFAVADGMGGHAAGDLASDAVVNRLQTAAKDGFVTPAAIGLALAQASHDIAHLDGTALTGAGTTVTGVALTVSGDDPYFAVFNVGDSRVYRWFEGEFEQVTVDHSVVQELVDAGAITRSQAETHPDSNVITRAVGFNEPPMPDYWMLPVEPGVRMLACSDGLTKEVGEERIQALVSAGSPAEATAQALVREALEAGGRDNVTVVVVDVVELEPARS</sequence>
<feature type="domain" description="PPM-type phosphatase" evidence="1">
    <location>
        <begin position="25"/>
        <end position="256"/>
    </location>
</feature>
<dbReference type="Gene3D" id="3.60.40.10">
    <property type="entry name" value="PPM-type phosphatase domain"/>
    <property type="match status" value="1"/>
</dbReference>
<dbReference type="InterPro" id="IPR015655">
    <property type="entry name" value="PP2C"/>
</dbReference>
<protein>
    <submittedName>
        <fullName evidence="2">Protein phosphatase</fullName>
    </submittedName>
</protein>
<dbReference type="InterPro" id="IPR001932">
    <property type="entry name" value="PPM-type_phosphatase-like_dom"/>
</dbReference>